<dbReference type="Gene3D" id="3.30.560.10">
    <property type="entry name" value="Glucose Oxidase, domain 3"/>
    <property type="match status" value="1"/>
</dbReference>
<keyword evidence="3 5" id="KW-0285">Flavoprotein</keyword>
<dbReference type="PIRSF" id="PIRSF000137">
    <property type="entry name" value="Alcohol_oxidase"/>
    <property type="match status" value="1"/>
</dbReference>
<evidence type="ECO:0000259" key="7">
    <source>
        <dbReference type="PROSITE" id="PS00624"/>
    </source>
</evidence>
<evidence type="ECO:0000256" key="2">
    <source>
        <dbReference type="ARBA" id="ARBA00010790"/>
    </source>
</evidence>
<proteinExistence type="inferred from homology"/>
<feature type="domain" description="Glucose-methanol-choline oxidoreductase N-terminal" evidence="6">
    <location>
        <begin position="81"/>
        <end position="104"/>
    </location>
</feature>
<name>A0ABV3RQ43_9RHOB</name>
<accession>A0ABV3RQ43</accession>
<comment type="cofactor">
    <cofactor evidence="1">
        <name>FAD</name>
        <dbReference type="ChEBI" id="CHEBI:57692"/>
    </cofactor>
</comment>
<dbReference type="InterPro" id="IPR036188">
    <property type="entry name" value="FAD/NAD-bd_sf"/>
</dbReference>
<dbReference type="Pfam" id="PF00732">
    <property type="entry name" value="GMC_oxred_N"/>
    <property type="match status" value="1"/>
</dbReference>
<dbReference type="SUPFAM" id="SSF54373">
    <property type="entry name" value="FAD-linked reductases, C-terminal domain"/>
    <property type="match status" value="1"/>
</dbReference>
<dbReference type="PANTHER" id="PTHR11552">
    <property type="entry name" value="GLUCOSE-METHANOL-CHOLINE GMC OXIDOREDUCTASE"/>
    <property type="match status" value="1"/>
</dbReference>
<dbReference type="RefSeq" id="WP_367878831.1">
    <property type="nucleotide sequence ID" value="NZ_JBFNXX010000013.1"/>
</dbReference>
<dbReference type="EMBL" id="JBFNXX010000013">
    <property type="protein sequence ID" value="MEW9921128.1"/>
    <property type="molecule type" value="Genomic_DNA"/>
</dbReference>
<dbReference type="Gene3D" id="3.50.50.60">
    <property type="entry name" value="FAD/NAD(P)-binding domain"/>
    <property type="match status" value="1"/>
</dbReference>
<evidence type="ECO:0000256" key="1">
    <source>
        <dbReference type="ARBA" id="ARBA00001974"/>
    </source>
</evidence>
<evidence type="ECO:0000256" key="4">
    <source>
        <dbReference type="ARBA" id="ARBA00022827"/>
    </source>
</evidence>
<reference evidence="8 9" key="1">
    <citation type="submission" date="2024-07" db="EMBL/GenBank/DDBJ databases">
        <title>Marimonas sp.nov., isolated from tidal-flat sediment.</title>
        <authorList>
            <person name="Jayan J.N."/>
            <person name="Lee S.S."/>
        </authorList>
    </citation>
    <scope>NUCLEOTIDE SEQUENCE [LARGE SCALE GENOMIC DNA]</scope>
    <source>
        <strain evidence="8 9">MJW-29</strain>
    </source>
</reference>
<dbReference type="PANTHER" id="PTHR11552:SF147">
    <property type="entry name" value="CHOLINE DEHYDROGENASE, MITOCHONDRIAL"/>
    <property type="match status" value="1"/>
</dbReference>
<keyword evidence="9" id="KW-1185">Reference proteome</keyword>
<dbReference type="PROSITE" id="PS00623">
    <property type="entry name" value="GMC_OXRED_1"/>
    <property type="match status" value="1"/>
</dbReference>
<organism evidence="8 9">
    <name type="scientific">Sulfitobacter sediminis</name>
    <dbReference type="NCBI Taxonomy" id="3234186"/>
    <lineage>
        <taxon>Bacteria</taxon>
        <taxon>Pseudomonadati</taxon>
        <taxon>Pseudomonadota</taxon>
        <taxon>Alphaproteobacteria</taxon>
        <taxon>Rhodobacterales</taxon>
        <taxon>Roseobacteraceae</taxon>
        <taxon>Sulfitobacter</taxon>
    </lineage>
</organism>
<sequence length="529" mass="56782">MNNEFDFVVIGAGSAGCVLASRLSENRDARVALVEAGGQPDPVISRIPGTAVRQQDTKADWRFRTVPQTNLYDRVIAYPRGRALGGSSILNFMIYVRGNAGDYNGWAQMGNTGWGYDDVLPYFVRAEANADLDDIYHGTSGPLSVARHAHAHPVCEVFFEAAAQCGIPFNPDINGADQHGCGYLQATIREGTRCDTATAYLDPARGRPNLTIIPESLVTRIIVEGGRAVAVELLDKGRILRRLDANCEIVLSAGAFGSPQLLMLSGIGPADHLRAHGIDVVLDNAHVGQHMEDHYAQDGSSRQVKDPDALFGTLTEGFEEALAEFHDTRGGPLATMHLDSVAFHSVDPGAAYPQFQSFFRPGISEFERFAGKIGRSTIHLGGYVCRPNSRGSVTLASANPLDAPLIDPNYLSDPEDLRLMIALSRRNADILNAPAFDAICEGPATQAQATDAELEHLIRETASTYWHATSTCRMGPEEGAVVGPDLAVHGVEGLSVCDASVMPTMVSGNTNAPVIMVAEKGADLIRARH</sequence>
<evidence type="ECO:0000259" key="6">
    <source>
        <dbReference type="PROSITE" id="PS00623"/>
    </source>
</evidence>
<dbReference type="SUPFAM" id="SSF51905">
    <property type="entry name" value="FAD/NAD(P)-binding domain"/>
    <property type="match status" value="1"/>
</dbReference>
<keyword evidence="4 5" id="KW-0274">FAD</keyword>
<dbReference type="InterPro" id="IPR007867">
    <property type="entry name" value="GMC_OxRtase_C"/>
</dbReference>
<protein>
    <submittedName>
        <fullName evidence="8">GMC family oxidoreductase</fullName>
    </submittedName>
</protein>
<evidence type="ECO:0000313" key="8">
    <source>
        <dbReference type="EMBL" id="MEW9921128.1"/>
    </source>
</evidence>
<comment type="caution">
    <text evidence="8">The sequence shown here is derived from an EMBL/GenBank/DDBJ whole genome shotgun (WGS) entry which is preliminary data.</text>
</comment>
<dbReference type="PROSITE" id="PS00624">
    <property type="entry name" value="GMC_OXRED_2"/>
    <property type="match status" value="1"/>
</dbReference>
<evidence type="ECO:0000313" key="9">
    <source>
        <dbReference type="Proteomes" id="UP001556098"/>
    </source>
</evidence>
<feature type="domain" description="Glucose-methanol-choline oxidoreductase N-terminal" evidence="7">
    <location>
        <begin position="254"/>
        <end position="268"/>
    </location>
</feature>
<dbReference type="Proteomes" id="UP001556098">
    <property type="component" value="Unassembled WGS sequence"/>
</dbReference>
<dbReference type="Pfam" id="PF05199">
    <property type="entry name" value="GMC_oxred_C"/>
    <property type="match status" value="1"/>
</dbReference>
<evidence type="ECO:0000256" key="5">
    <source>
        <dbReference type="RuleBase" id="RU003968"/>
    </source>
</evidence>
<evidence type="ECO:0000256" key="3">
    <source>
        <dbReference type="ARBA" id="ARBA00022630"/>
    </source>
</evidence>
<gene>
    <name evidence="8" type="ORF">AB2B41_16060</name>
</gene>
<comment type="similarity">
    <text evidence="2 5">Belongs to the GMC oxidoreductase family.</text>
</comment>
<dbReference type="InterPro" id="IPR000172">
    <property type="entry name" value="GMC_OxRdtase_N"/>
</dbReference>
<dbReference type="InterPro" id="IPR012132">
    <property type="entry name" value="GMC_OxRdtase"/>
</dbReference>